<gene>
    <name evidence="1" type="ORF">WR164_10840</name>
</gene>
<dbReference type="Proteomes" id="UP001144204">
    <property type="component" value="Unassembled WGS sequence"/>
</dbReference>
<accession>A0A9W6ESS8</accession>
<evidence type="ECO:0000313" key="1">
    <source>
        <dbReference type="EMBL" id="GLB47105.1"/>
    </source>
</evidence>
<evidence type="ECO:0000313" key="2">
    <source>
        <dbReference type="Proteomes" id="UP001144204"/>
    </source>
</evidence>
<protein>
    <submittedName>
        <fullName evidence="1">Uncharacterized protein</fullName>
    </submittedName>
</protein>
<reference evidence="1" key="2">
    <citation type="journal article" date="2023" name="PLoS ONE">
        <title>Philodulcilactobacillus myokoensis gen. nov., sp. nov., a fructophilic, acidophilic, and agar-phobic lactic acid bacterium isolated from fermented vegetable extracts.</title>
        <authorList>
            <person name="Kouya T."/>
            <person name="Ishiyama Y."/>
            <person name="Ohashi S."/>
            <person name="Kumakubo R."/>
            <person name="Yamazaki T."/>
            <person name="Otaki T."/>
        </authorList>
    </citation>
    <scope>NUCLEOTIDE SEQUENCE</scope>
    <source>
        <strain evidence="1">WR16-4</strain>
    </source>
</reference>
<dbReference type="EMBL" id="BRPL01000002">
    <property type="protein sequence ID" value="GLB47105.1"/>
    <property type="molecule type" value="Genomic_DNA"/>
</dbReference>
<name>A0A9W6ESS8_9LACO</name>
<organism evidence="1 2">
    <name type="scientific">Philodulcilactobacillus myokoensis</name>
    <dbReference type="NCBI Taxonomy" id="2929573"/>
    <lineage>
        <taxon>Bacteria</taxon>
        <taxon>Bacillati</taxon>
        <taxon>Bacillota</taxon>
        <taxon>Bacilli</taxon>
        <taxon>Lactobacillales</taxon>
        <taxon>Lactobacillaceae</taxon>
        <taxon>Philodulcilactobacillus</taxon>
    </lineage>
</organism>
<comment type="caution">
    <text evidence="1">The sequence shown here is derived from an EMBL/GenBank/DDBJ whole genome shotgun (WGS) entry which is preliminary data.</text>
</comment>
<dbReference type="AlphaFoldDB" id="A0A9W6ESS8"/>
<proteinExistence type="predicted"/>
<keyword evidence="2" id="KW-1185">Reference proteome</keyword>
<sequence length="44" mass="5420">MYIKNSTKQLNFKVINLEKNYNYNIVNKHYCIGKYTKFQIKFNL</sequence>
<reference evidence="1" key="1">
    <citation type="submission" date="2022-07" db="EMBL/GenBank/DDBJ databases">
        <authorList>
            <person name="Kouya T."/>
            <person name="Ishiyama Y."/>
        </authorList>
    </citation>
    <scope>NUCLEOTIDE SEQUENCE</scope>
    <source>
        <strain evidence="1">WR16-4</strain>
    </source>
</reference>